<dbReference type="AlphaFoldDB" id="A0A0L0T3Q2"/>
<feature type="compositionally biased region" description="Gly residues" evidence="1">
    <location>
        <begin position="13"/>
        <end position="29"/>
    </location>
</feature>
<keyword evidence="3" id="KW-1185">Reference proteome</keyword>
<evidence type="ECO:0000313" key="2">
    <source>
        <dbReference type="EMBL" id="KNE69341.1"/>
    </source>
</evidence>
<feature type="region of interest" description="Disordered" evidence="1">
    <location>
        <begin position="86"/>
        <end position="108"/>
    </location>
</feature>
<name>A0A0L0T3Q2_ALLM3</name>
<dbReference type="Proteomes" id="UP000054350">
    <property type="component" value="Unassembled WGS sequence"/>
</dbReference>
<evidence type="ECO:0000313" key="3">
    <source>
        <dbReference type="Proteomes" id="UP000054350"/>
    </source>
</evidence>
<reference evidence="3" key="2">
    <citation type="submission" date="2009-11" db="EMBL/GenBank/DDBJ databases">
        <title>The Genome Sequence of Allomyces macrogynus strain ATCC 38327.</title>
        <authorList>
            <consortium name="The Broad Institute Genome Sequencing Platform"/>
            <person name="Russ C."/>
            <person name="Cuomo C."/>
            <person name="Shea T."/>
            <person name="Young S.K."/>
            <person name="Zeng Q."/>
            <person name="Koehrsen M."/>
            <person name="Haas B."/>
            <person name="Borodovsky M."/>
            <person name="Guigo R."/>
            <person name="Alvarado L."/>
            <person name="Berlin A."/>
            <person name="Borenstein D."/>
            <person name="Chen Z."/>
            <person name="Engels R."/>
            <person name="Freedman E."/>
            <person name="Gellesch M."/>
            <person name="Goldberg J."/>
            <person name="Griggs A."/>
            <person name="Gujja S."/>
            <person name="Heiman D."/>
            <person name="Hepburn T."/>
            <person name="Howarth C."/>
            <person name="Jen D."/>
            <person name="Larson L."/>
            <person name="Lewis B."/>
            <person name="Mehta T."/>
            <person name="Park D."/>
            <person name="Pearson M."/>
            <person name="Roberts A."/>
            <person name="Saif S."/>
            <person name="Shenoy N."/>
            <person name="Sisk P."/>
            <person name="Stolte C."/>
            <person name="Sykes S."/>
            <person name="Walk T."/>
            <person name="White J."/>
            <person name="Yandava C."/>
            <person name="Burger G."/>
            <person name="Gray M.W."/>
            <person name="Holland P.W.H."/>
            <person name="King N."/>
            <person name="Lang F.B.F."/>
            <person name="Roger A.J."/>
            <person name="Ruiz-Trillo I."/>
            <person name="Lander E."/>
            <person name="Nusbaum C."/>
        </authorList>
    </citation>
    <scope>NUCLEOTIDE SEQUENCE [LARGE SCALE GENOMIC DNA]</scope>
    <source>
        <strain evidence="3">ATCC 38327</strain>
    </source>
</reference>
<dbReference type="EMBL" id="GG745360">
    <property type="protein sequence ID" value="KNE69341.1"/>
    <property type="molecule type" value="Genomic_DNA"/>
</dbReference>
<gene>
    <name evidence="2" type="ORF">AMAG_19914</name>
</gene>
<accession>A0A0L0T3Q2</accession>
<proteinExistence type="predicted"/>
<evidence type="ECO:0000256" key="1">
    <source>
        <dbReference type="SAM" id="MobiDB-lite"/>
    </source>
</evidence>
<sequence>MPQPSPAPSVASGAGGSASGAPPGLGMGMGAPYAGGQQGMWTIRLMTNDRGGPGDGMHHGDVGMNGGTPMWVWMWLTARPLGKRDDARGASRWADGRHGDDDGVDGVGPCPAAAAVSYRVVSE</sequence>
<dbReference type="VEuPathDB" id="FungiDB:AMAG_19914"/>
<protein>
    <submittedName>
        <fullName evidence="2">Uncharacterized protein</fullName>
    </submittedName>
</protein>
<feature type="region of interest" description="Disordered" evidence="1">
    <location>
        <begin position="1"/>
        <end position="32"/>
    </location>
</feature>
<feature type="compositionally biased region" description="Basic and acidic residues" evidence="1">
    <location>
        <begin position="86"/>
        <end position="101"/>
    </location>
</feature>
<reference evidence="2 3" key="1">
    <citation type="submission" date="2009-11" db="EMBL/GenBank/DDBJ databases">
        <title>Annotation of Allomyces macrogynus ATCC 38327.</title>
        <authorList>
            <consortium name="The Broad Institute Genome Sequencing Platform"/>
            <person name="Russ C."/>
            <person name="Cuomo C."/>
            <person name="Burger G."/>
            <person name="Gray M.W."/>
            <person name="Holland P.W.H."/>
            <person name="King N."/>
            <person name="Lang F.B.F."/>
            <person name="Roger A.J."/>
            <person name="Ruiz-Trillo I."/>
            <person name="Young S.K."/>
            <person name="Zeng Q."/>
            <person name="Gargeya S."/>
            <person name="Fitzgerald M."/>
            <person name="Haas B."/>
            <person name="Abouelleil A."/>
            <person name="Alvarado L."/>
            <person name="Arachchi H.M."/>
            <person name="Berlin A."/>
            <person name="Chapman S.B."/>
            <person name="Gearin G."/>
            <person name="Goldberg J."/>
            <person name="Griggs A."/>
            <person name="Gujja S."/>
            <person name="Hansen M."/>
            <person name="Heiman D."/>
            <person name="Howarth C."/>
            <person name="Larimer J."/>
            <person name="Lui A."/>
            <person name="MacDonald P.J.P."/>
            <person name="McCowen C."/>
            <person name="Montmayeur A."/>
            <person name="Murphy C."/>
            <person name="Neiman D."/>
            <person name="Pearson M."/>
            <person name="Priest M."/>
            <person name="Roberts A."/>
            <person name="Saif S."/>
            <person name="Shea T."/>
            <person name="Sisk P."/>
            <person name="Stolte C."/>
            <person name="Sykes S."/>
            <person name="Wortman J."/>
            <person name="Nusbaum C."/>
            <person name="Birren B."/>
        </authorList>
    </citation>
    <scope>NUCLEOTIDE SEQUENCE [LARGE SCALE GENOMIC DNA]</scope>
    <source>
        <strain evidence="2 3">ATCC 38327</strain>
    </source>
</reference>
<organism evidence="2 3">
    <name type="scientific">Allomyces macrogynus (strain ATCC 38327)</name>
    <name type="common">Allomyces javanicus var. macrogynus</name>
    <dbReference type="NCBI Taxonomy" id="578462"/>
    <lineage>
        <taxon>Eukaryota</taxon>
        <taxon>Fungi</taxon>
        <taxon>Fungi incertae sedis</taxon>
        <taxon>Blastocladiomycota</taxon>
        <taxon>Blastocladiomycetes</taxon>
        <taxon>Blastocladiales</taxon>
        <taxon>Blastocladiaceae</taxon>
        <taxon>Allomyces</taxon>
    </lineage>
</organism>